<comment type="caution">
    <text evidence="1">The sequence shown here is derived from an EMBL/GenBank/DDBJ whole genome shotgun (WGS) entry which is preliminary data.</text>
</comment>
<gene>
    <name evidence="1" type="ORF">E2N93_10690</name>
</gene>
<evidence type="ECO:0000313" key="1">
    <source>
        <dbReference type="EMBL" id="MCL3788444.1"/>
    </source>
</evidence>
<keyword evidence="2" id="KW-1185">Reference proteome</keyword>
<accession>A0ABT0NJK6</accession>
<protein>
    <submittedName>
        <fullName evidence="1">Uncharacterized protein</fullName>
    </submittedName>
</protein>
<dbReference type="EMBL" id="SNUZ01000015">
    <property type="protein sequence ID" value="MCL3788444.1"/>
    <property type="molecule type" value="Genomic_DNA"/>
</dbReference>
<reference evidence="1 2" key="1">
    <citation type="submission" date="2019-03" db="EMBL/GenBank/DDBJ databases">
        <authorList>
            <person name="Molinero N."/>
            <person name="Sanchez B."/>
            <person name="Walker A."/>
            <person name="Duncan S."/>
            <person name="Delgado S."/>
            <person name="Margolles A."/>
        </authorList>
    </citation>
    <scope>NUCLEOTIDE SEQUENCE [LARGE SCALE GENOMIC DNA]</scope>
    <source>
        <strain evidence="1 2">IPLA60002</strain>
    </source>
</reference>
<evidence type="ECO:0000313" key="2">
    <source>
        <dbReference type="Proteomes" id="UP001056693"/>
    </source>
</evidence>
<organism evidence="1 2">
    <name type="scientific">Ruminococcus bromii</name>
    <dbReference type="NCBI Taxonomy" id="40518"/>
    <lineage>
        <taxon>Bacteria</taxon>
        <taxon>Bacillati</taxon>
        <taxon>Bacillota</taxon>
        <taxon>Clostridia</taxon>
        <taxon>Eubacteriales</taxon>
        <taxon>Oscillospiraceae</taxon>
        <taxon>Ruminococcus</taxon>
    </lineage>
</organism>
<dbReference type="Proteomes" id="UP001056693">
    <property type="component" value="Unassembled WGS sequence"/>
</dbReference>
<sequence length="88" mass="10291">MATSLKRISKSFFFKVIDSPYIKWIKEQAGGFMDDDKLIHFMIVSADYVLDTVSKYEPDEYYLSKLTCSDSTKISLWHNLLCNFIDFS</sequence>
<name>A0ABT0NJK6_9FIRM</name>
<dbReference type="RefSeq" id="WP_249377283.1">
    <property type="nucleotide sequence ID" value="NZ_SNUZ01000015.1"/>
</dbReference>
<proteinExistence type="predicted"/>